<dbReference type="EMBL" id="CM023473">
    <property type="protein sequence ID" value="KAH7954753.1"/>
    <property type="molecule type" value="Genomic_DNA"/>
</dbReference>
<protein>
    <submittedName>
        <fullName evidence="1">Uncharacterized protein</fullName>
    </submittedName>
</protein>
<gene>
    <name evidence="1" type="ORF">HPB49_021510</name>
</gene>
<dbReference type="Proteomes" id="UP000821865">
    <property type="component" value="Chromosome 4"/>
</dbReference>
<proteinExistence type="predicted"/>
<reference evidence="1" key="1">
    <citation type="submission" date="2020-05" db="EMBL/GenBank/DDBJ databases">
        <title>Large-scale comparative analyses of tick genomes elucidate their genetic diversity and vector capacities.</title>
        <authorList>
            <person name="Jia N."/>
            <person name="Wang J."/>
            <person name="Shi W."/>
            <person name="Du L."/>
            <person name="Sun Y."/>
            <person name="Zhan W."/>
            <person name="Jiang J."/>
            <person name="Wang Q."/>
            <person name="Zhang B."/>
            <person name="Ji P."/>
            <person name="Sakyi L.B."/>
            <person name="Cui X."/>
            <person name="Yuan T."/>
            <person name="Jiang B."/>
            <person name="Yang W."/>
            <person name="Lam T.T.-Y."/>
            <person name="Chang Q."/>
            <person name="Ding S."/>
            <person name="Wang X."/>
            <person name="Zhu J."/>
            <person name="Ruan X."/>
            <person name="Zhao L."/>
            <person name="Wei J."/>
            <person name="Que T."/>
            <person name="Du C."/>
            <person name="Cheng J."/>
            <person name="Dai P."/>
            <person name="Han X."/>
            <person name="Huang E."/>
            <person name="Gao Y."/>
            <person name="Liu J."/>
            <person name="Shao H."/>
            <person name="Ye R."/>
            <person name="Li L."/>
            <person name="Wei W."/>
            <person name="Wang X."/>
            <person name="Wang C."/>
            <person name="Yang T."/>
            <person name="Huo Q."/>
            <person name="Li W."/>
            <person name="Guo W."/>
            <person name="Chen H."/>
            <person name="Zhou L."/>
            <person name="Ni X."/>
            <person name="Tian J."/>
            <person name="Zhou Y."/>
            <person name="Sheng Y."/>
            <person name="Liu T."/>
            <person name="Pan Y."/>
            <person name="Xia L."/>
            <person name="Li J."/>
            <person name="Zhao F."/>
            <person name="Cao W."/>
        </authorList>
    </citation>
    <scope>NUCLEOTIDE SEQUENCE</scope>
    <source>
        <strain evidence="1">Dsil-2018</strain>
    </source>
</reference>
<evidence type="ECO:0000313" key="2">
    <source>
        <dbReference type="Proteomes" id="UP000821865"/>
    </source>
</evidence>
<sequence>MVVSCCAVGCTKRAAKGSGVGFFRFPKENTRRKAWVQAVRREKWQPSDSSRICGLHFITGAPSPFPNHPDWAPNVFAFKKANREAEEKKCDRYERTLKRKRCSASNHGSVAHTGCVVAAYAAYASRDKANAEAESDGDAVASTLFLGDIEPDPTDGEDEMEPDSTDDVAFHAWQPKIFQCQRFRHVRVIIDSTEIRLERASASTAQSTTWSQYKNSNTIKVLVGITPNRLISYISECWGGKISDKQLVLQTDFTKYLDYGDEVMADRGFNVTEELAVLGVKVMIPAYTKGKNQLSQAEVTASREISCRRIRVEQVIGRMKRFHILKNTVPYFMKDYLDDVVLLIAALKSDATV</sequence>
<comment type="caution">
    <text evidence="1">The sequence shown here is derived from an EMBL/GenBank/DDBJ whole genome shotgun (WGS) entry which is preliminary data.</text>
</comment>
<accession>A0ACB8CZW0</accession>
<keyword evidence="2" id="KW-1185">Reference proteome</keyword>
<name>A0ACB8CZW0_DERSI</name>
<evidence type="ECO:0000313" key="1">
    <source>
        <dbReference type="EMBL" id="KAH7954753.1"/>
    </source>
</evidence>
<organism evidence="1 2">
    <name type="scientific">Dermacentor silvarum</name>
    <name type="common">Tick</name>
    <dbReference type="NCBI Taxonomy" id="543639"/>
    <lineage>
        <taxon>Eukaryota</taxon>
        <taxon>Metazoa</taxon>
        <taxon>Ecdysozoa</taxon>
        <taxon>Arthropoda</taxon>
        <taxon>Chelicerata</taxon>
        <taxon>Arachnida</taxon>
        <taxon>Acari</taxon>
        <taxon>Parasitiformes</taxon>
        <taxon>Ixodida</taxon>
        <taxon>Ixodoidea</taxon>
        <taxon>Ixodidae</taxon>
        <taxon>Rhipicephalinae</taxon>
        <taxon>Dermacentor</taxon>
    </lineage>
</organism>